<evidence type="ECO:0000256" key="1">
    <source>
        <dbReference type="ARBA" id="ARBA00001974"/>
    </source>
</evidence>
<dbReference type="PANTHER" id="PTHR43400:SF7">
    <property type="entry name" value="FAD-DEPENDENT OXIDOREDUCTASE 2 FAD BINDING DOMAIN-CONTAINING PROTEIN"/>
    <property type="match status" value="1"/>
</dbReference>
<proteinExistence type="predicted"/>
<dbReference type="Gene3D" id="3.90.700.10">
    <property type="entry name" value="Succinate dehydrogenase/fumarate reductase flavoprotein, catalytic domain"/>
    <property type="match status" value="1"/>
</dbReference>
<dbReference type="SUPFAM" id="SSF56425">
    <property type="entry name" value="Succinate dehydrogenase/fumarate reductase flavoprotein, catalytic domain"/>
    <property type="match status" value="1"/>
</dbReference>
<comment type="cofactor">
    <cofactor evidence="1">
        <name>FAD</name>
        <dbReference type="ChEBI" id="CHEBI:57692"/>
    </cofactor>
</comment>
<dbReference type="Proteomes" id="UP001151071">
    <property type="component" value="Unassembled WGS sequence"/>
</dbReference>
<keyword evidence="3" id="KW-0274">FAD</keyword>
<keyword evidence="4" id="KW-0560">Oxidoreductase</keyword>
<keyword evidence="7" id="KW-1185">Reference proteome</keyword>
<organism evidence="6 7">
    <name type="scientific">Brevibacillus thermoruber</name>
    <dbReference type="NCBI Taxonomy" id="33942"/>
    <lineage>
        <taxon>Bacteria</taxon>
        <taxon>Bacillati</taxon>
        <taxon>Bacillota</taxon>
        <taxon>Bacilli</taxon>
        <taxon>Bacillales</taxon>
        <taxon>Paenibacillaceae</taxon>
        <taxon>Brevibacillus</taxon>
    </lineage>
</organism>
<dbReference type="NCBIfam" id="NF006130">
    <property type="entry name" value="PRK08274.1"/>
    <property type="match status" value="1"/>
</dbReference>
<keyword evidence="2" id="KW-0285">Flavoprotein</keyword>
<evidence type="ECO:0000256" key="3">
    <source>
        <dbReference type="ARBA" id="ARBA00022827"/>
    </source>
</evidence>
<feature type="domain" description="FAD-dependent oxidoreductase 2 FAD-binding" evidence="5">
    <location>
        <begin position="4"/>
        <end position="431"/>
    </location>
</feature>
<evidence type="ECO:0000313" key="6">
    <source>
        <dbReference type="EMBL" id="MDA5110445.1"/>
    </source>
</evidence>
<evidence type="ECO:0000259" key="5">
    <source>
        <dbReference type="Pfam" id="PF00890"/>
    </source>
</evidence>
<dbReference type="Gene3D" id="3.50.50.60">
    <property type="entry name" value="FAD/NAD(P)-binding domain"/>
    <property type="match status" value="1"/>
</dbReference>
<dbReference type="InterPro" id="IPR036188">
    <property type="entry name" value="FAD/NAD-bd_sf"/>
</dbReference>
<reference evidence="6" key="1">
    <citation type="submission" date="2022-12" db="EMBL/GenBank/DDBJ databases">
        <title>Draft genome sequence of the thermophilic strain Brevibacillus thermoruber HT42, isolated from Los Humeros, Puebla, Mexico, with biotechnological potential.</title>
        <authorList>
            <person name="Lara Sanchez J."/>
            <person name="Solis Palacios R."/>
            <person name="Bustos Baena A.S."/>
            <person name="Ruz Baez A.E."/>
            <person name="Espinosa Luna G."/>
            <person name="Oliart Ros R.M."/>
        </authorList>
    </citation>
    <scope>NUCLEOTIDE SEQUENCE</scope>
    <source>
        <strain evidence="6">HT42</strain>
    </source>
</reference>
<dbReference type="PANTHER" id="PTHR43400">
    <property type="entry name" value="FUMARATE REDUCTASE"/>
    <property type="match status" value="1"/>
</dbReference>
<protein>
    <submittedName>
        <fullName evidence="6">FAD-dependent tricarballylate dehydrogenase TcuA</fullName>
    </submittedName>
</protein>
<sequence length="465" mass="51052">METDVLVIGGGNAALSAALSAHEYGARHVLIVERAPAFYRGGNSRHTRDFRVMNTREDNKYMVGTYTEEEFMEDLNRVAGGEINQTLARIIVRGSEELPEWLSKQGILWQPALTGTLHLGRTNIFQLGGGKAMMNSYYQTAQARGIDIWYEAMVVDLAIEDGECRAVHVQRNGSIITVQAKAVIVASGGFEANIDWHRRYWGAAADNFVIRGTPYNQGNVLEILLNKGAAQIGEPNAFHAVAVDGRAPKFDGGIVTRLDSVPFGIVVNKHGQRFYDEGEDFWPKRYAIWGGLIARQPDQVAYSILDSKALGNFLPSVWEPISAGSIGELAEQLGLDPDVLNETVAAYNWSVRPGTFNPRELDDCHTEGLTPPKSHWAVKIETPPFYAYPLKAGITFTYLGVEINEQARIKMNDGSLSKNIFATGEIVAGNVLRRGYLAGFGLTMGAVLGRIAGREAANEVTRAHR</sequence>
<comment type="caution">
    <text evidence="6">The sequence shown here is derived from an EMBL/GenBank/DDBJ whole genome shotgun (WGS) entry which is preliminary data.</text>
</comment>
<dbReference type="InterPro" id="IPR012831">
    <property type="entry name" value="CobZ"/>
</dbReference>
<evidence type="ECO:0000256" key="4">
    <source>
        <dbReference type="ARBA" id="ARBA00023002"/>
    </source>
</evidence>
<dbReference type="AlphaFoldDB" id="A0A9X3TU64"/>
<evidence type="ECO:0000256" key="2">
    <source>
        <dbReference type="ARBA" id="ARBA00022630"/>
    </source>
</evidence>
<dbReference type="InterPro" id="IPR003953">
    <property type="entry name" value="FAD-dep_OxRdtase_2_FAD-bd"/>
</dbReference>
<dbReference type="NCBIfam" id="TIGR02485">
    <property type="entry name" value="CobZ_N-term"/>
    <property type="match status" value="1"/>
</dbReference>
<dbReference type="InterPro" id="IPR027477">
    <property type="entry name" value="Succ_DH/fumarate_Rdtase_cat_sf"/>
</dbReference>
<dbReference type="EMBL" id="JAPYYP010000032">
    <property type="protein sequence ID" value="MDA5110445.1"/>
    <property type="molecule type" value="Genomic_DNA"/>
</dbReference>
<gene>
    <name evidence="6" type="primary">tcuA</name>
    <name evidence="6" type="ORF">O3V59_19015</name>
</gene>
<dbReference type="Pfam" id="PF00890">
    <property type="entry name" value="FAD_binding_2"/>
    <property type="match status" value="1"/>
</dbReference>
<dbReference type="InterPro" id="IPR050315">
    <property type="entry name" value="FAD-oxidoreductase_2"/>
</dbReference>
<evidence type="ECO:0000313" key="7">
    <source>
        <dbReference type="Proteomes" id="UP001151071"/>
    </source>
</evidence>
<accession>A0A9X3TU64</accession>
<name>A0A9X3TU64_9BACL</name>
<dbReference type="GO" id="GO:0033765">
    <property type="term" value="F:steroid dehydrogenase activity, acting on the CH-CH group of donors"/>
    <property type="evidence" value="ECO:0007669"/>
    <property type="project" value="UniProtKB-ARBA"/>
</dbReference>
<dbReference type="SUPFAM" id="SSF51905">
    <property type="entry name" value="FAD/NAD(P)-binding domain"/>
    <property type="match status" value="1"/>
</dbReference>
<dbReference type="RefSeq" id="WP_271140768.1">
    <property type="nucleotide sequence ID" value="NZ_JAPYYP010000032.1"/>
</dbReference>